<keyword evidence="5" id="KW-0804">Transcription</keyword>
<feature type="domain" description="RNA polymerase sigma-70 region 2" evidence="7">
    <location>
        <begin position="80"/>
        <end position="143"/>
    </location>
</feature>
<name>N0B2G0_9HYPH</name>
<keyword evidence="4" id="KW-0238">DNA-binding</keyword>
<feature type="domain" description="RNA polymerase sigma factor 70 region 4 type 2" evidence="8">
    <location>
        <begin position="172"/>
        <end position="224"/>
    </location>
</feature>
<evidence type="ECO:0000313" key="10">
    <source>
        <dbReference type="Proteomes" id="UP000005952"/>
    </source>
</evidence>
<evidence type="ECO:0000313" key="9">
    <source>
        <dbReference type="EMBL" id="AGK57143.1"/>
    </source>
</evidence>
<reference evidence="9 10" key="1">
    <citation type="journal article" date="2013" name="Genome Announc.">
        <title>Genome sequences for three denitrifying bacterial strains isolated from a uranium- and nitrate-contaminated subsurface environment.</title>
        <authorList>
            <person name="Venkatramanan R."/>
            <person name="Prakash O."/>
            <person name="Woyke T."/>
            <person name="Chain P."/>
            <person name="Goodwin L.A."/>
            <person name="Watson D."/>
            <person name="Brooks S."/>
            <person name="Kostka J.E."/>
            <person name="Green S.J."/>
        </authorList>
    </citation>
    <scope>NUCLEOTIDE SEQUENCE [LARGE SCALE GENOMIC DNA]</scope>
    <source>
        <strain evidence="9 10">1NES1</strain>
    </source>
</reference>
<dbReference type="HOGENOM" id="CLU_047691_10_2_5"/>
<sequence>MGGAGPNCPPASTEGRFKMTSGPRKRVPPLTLIKGTQGAGNASRDTGDDVSGGRELNWSILMAHAQAGDAGAYRRLLAEISPYLRSLAARRHRDPADVEDTVQDILLTIHAIRYTYDPTRPFGPWLVTIAQRRIIDRLRRRGRLHSREESLTAEHETLPAEQTNIVDEMSDRRELHEAVENLPASQREAIRLLKLKEMTLKEAAEATGMSITALKVATHRALNSLRKMLSRGSEDQ</sequence>
<keyword evidence="10" id="KW-1185">Reference proteome</keyword>
<keyword evidence="2" id="KW-0805">Transcription regulation</keyword>
<dbReference type="GO" id="GO:0006352">
    <property type="term" value="P:DNA-templated transcription initiation"/>
    <property type="evidence" value="ECO:0007669"/>
    <property type="project" value="InterPro"/>
</dbReference>
<keyword evidence="3" id="KW-0731">Sigma factor</keyword>
<evidence type="ECO:0000256" key="1">
    <source>
        <dbReference type="ARBA" id="ARBA00010641"/>
    </source>
</evidence>
<proteinExistence type="inferred from homology"/>
<protein>
    <submittedName>
        <fullName evidence="9">FecI-like sigma-24 factor</fullName>
    </submittedName>
</protein>
<dbReference type="GO" id="GO:0003677">
    <property type="term" value="F:DNA binding"/>
    <property type="evidence" value="ECO:0007669"/>
    <property type="project" value="UniProtKB-KW"/>
</dbReference>
<dbReference type="SUPFAM" id="SSF88946">
    <property type="entry name" value="Sigma2 domain of RNA polymerase sigma factors"/>
    <property type="match status" value="1"/>
</dbReference>
<dbReference type="InterPro" id="IPR036388">
    <property type="entry name" value="WH-like_DNA-bd_sf"/>
</dbReference>
<gene>
    <name evidence="9" type="ORF">HYPDE_27318</name>
</gene>
<evidence type="ECO:0000256" key="3">
    <source>
        <dbReference type="ARBA" id="ARBA00023082"/>
    </source>
</evidence>
<dbReference type="Pfam" id="PF04542">
    <property type="entry name" value="Sigma70_r2"/>
    <property type="match status" value="1"/>
</dbReference>
<evidence type="ECO:0000256" key="5">
    <source>
        <dbReference type="ARBA" id="ARBA00023163"/>
    </source>
</evidence>
<dbReference type="InterPro" id="IPR014284">
    <property type="entry name" value="RNA_pol_sigma-70_dom"/>
</dbReference>
<dbReference type="CDD" id="cd06171">
    <property type="entry name" value="Sigma70_r4"/>
    <property type="match status" value="1"/>
</dbReference>
<dbReference type="InterPro" id="IPR013249">
    <property type="entry name" value="RNA_pol_sigma70_r4_t2"/>
</dbReference>
<accession>N0B2G0</accession>
<dbReference type="NCBIfam" id="TIGR02937">
    <property type="entry name" value="sigma70-ECF"/>
    <property type="match status" value="1"/>
</dbReference>
<dbReference type="SUPFAM" id="SSF88659">
    <property type="entry name" value="Sigma3 and sigma4 domains of RNA polymerase sigma factors"/>
    <property type="match status" value="1"/>
</dbReference>
<dbReference type="PANTHER" id="PTHR43133:SF58">
    <property type="entry name" value="ECF RNA POLYMERASE SIGMA FACTOR SIGD"/>
    <property type="match status" value="1"/>
</dbReference>
<dbReference type="InterPro" id="IPR013324">
    <property type="entry name" value="RNA_pol_sigma_r3/r4-like"/>
</dbReference>
<dbReference type="eggNOG" id="COG1595">
    <property type="taxonomic scope" value="Bacteria"/>
</dbReference>
<dbReference type="STRING" id="670307.HYPDE_27318"/>
<evidence type="ECO:0000256" key="4">
    <source>
        <dbReference type="ARBA" id="ARBA00023125"/>
    </source>
</evidence>
<feature type="region of interest" description="Disordered" evidence="6">
    <location>
        <begin position="1"/>
        <end position="50"/>
    </location>
</feature>
<dbReference type="Pfam" id="PF08281">
    <property type="entry name" value="Sigma70_r4_2"/>
    <property type="match status" value="1"/>
</dbReference>
<dbReference type="InterPro" id="IPR013325">
    <property type="entry name" value="RNA_pol_sigma_r2"/>
</dbReference>
<dbReference type="Gene3D" id="1.10.1740.10">
    <property type="match status" value="1"/>
</dbReference>
<dbReference type="EMBL" id="CP005587">
    <property type="protein sequence ID" value="AGK57143.1"/>
    <property type="molecule type" value="Genomic_DNA"/>
</dbReference>
<dbReference type="InterPro" id="IPR039425">
    <property type="entry name" value="RNA_pol_sigma-70-like"/>
</dbReference>
<dbReference type="Gene3D" id="1.10.10.10">
    <property type="entry name" value="Winged helix-like DNA-binding domain superfamily/Winged helix DNA-binding domain"/>
    <property type="match status" value="1"/>
</dbReference>
<evidence type="ECO:0000259" key="8">
    <source>
        <dbReference type="Pfam" id="PF08281"/>
    </source>
</evidence>
<dbReference type="GO" id="GO:0016987">
    <property type="term" value="F:sigma factor activity"/>
    <property type="evidence" value="ECO:0007669"/>
    <property type="project" value="UniProtKB-KW"/>
</dbReference>
<dbReference type="Proteomes" id="UP000005952">
    <property type="component" value="Chromosome"/>
</dbReference>
<comment type="similarity">
    <text evidence="1">Belongs to the sigma-70 factor family. ECF subfamily.</text>
</comment>
<dbReference type="KEGG" id="hdt:HYPDE_27318"/>
<evidence type="ECO:0000256" key="2">
    <source>
        <dbReference type="ARBA" id="ARBA00023015"/>
    </source>
</evidence>
<evidence type="ECO:0000256" key="6">
    <source>
        <dbReference type="SAM" id="MobiDB-lite"/>
    </source>
</evidence>
<dbReference type="AlphaFoldDB" id="N0B2G0"/>
<evidence type="ECO:0000259" key="7">
    <source>
        <dbReference type="Pfam" id="PF04542"/>
    </source>
</evidence>
<dbReference type="PANTHER" id="PTHR43133">
    <property type="entry name" value="RNA POLYMERASE ECF-TYPE SIGMA FACTO"/>
    <property type="match status" value="1"/>
</dbReference>
<organism evidence="9 10">
    <name type="scientific">Hyphomicrobium denitrificans 1NES1</name>
    <dbReference type="NCBI Taxonomy" id="670307"/>
    <lineage>
        <taxon>Bacteria</taxon>
        <taxon>Pseudomonadati</taxon>
        <taxon>Pseudomonadota</taxon>
        <taxon>Alphaproteobacteria</taxon>
        <taxon>Hyphomicrobiales</taxon>
        <taxon>Hyphomicrobiaceae</taxon>
        <taxon>Hyphomicrobium</taxon>
    </lineage>
</organism>
<dbReference type="InterPro" id="IPR007627">
    <property type="entry name" value="RNA_pol_sigma70_r2"/>
</dbReference>